<dbReference type="PANTHER" id="PTHR22911">
    <property type="entry name" value="ACYL-MALONYL CONDENSING ENZYME-RELATED"/>
    <property type="match status" value="1"/>
</dbReference>
<dbReference type="PANTHER" id="PTHR22911:SF6">
    <property type="entry name" value="SOLUTE CARRIER FAMILY 35 MEMBER G1"/>
    <property type="match status" value="1"/>
</dbReference>
<comment type="similarity">
    <text evidence="2">Belongs to the drug/metabolite transporter (DMT) superfamily. 10 TMS drug/metabolite exporter (DME) (TC 2.A.7.3) family.</text>
</comment>
<name>A0ABU0JH60_9HYPH</name>
<reference evidence="8 9" key="1">
    <citation type="submission" date="2023-07" db="EMBL/GenBank/DDBJ databases">
        <title>Genomic Encyclopedia of Type Strains, Phase IV (KMG-IV): sequencing the most valuable type-strain genomes for metagenomic binning, comparative biology and taxonomic classification.</title>
        <authorList>
            <person name="Goeker M."/>
        </authorList>
    </citation>
    <scope>NUCLEOTIDE SEQUENCE [LARGE SCALE GENOMIC DNA]</scope>
    <source>
        <strain evidence="8 9">DSM 19619</strain>
    </source>
</reference>
<dbReference type="InterPro" id="IPR000620">
    <property type="entry name" value="EamA_dom"/>
</dbReference>
<gene>
    <name evidence="8" type="ORF">QO011_005783</name>
</gene>
<accession>A0ABU0JH60</accession>
<feature type="transmembrane region" description="Helical" evidence="6">
    <location>
        <begin position="144"/>
        <end position="163"/>
    </location>
</feature>
<evidence type="ECO:0000259" key="7">
    <source>
        <dbReference type="Pfam" id="PF00892"/>
    </source>
</evidence>
<feature type="transmembrane region" description="Helical" evidence="6">
    <location>
        <begin position="33"/>
        <end position="51"/>
    </location>
</feature>
<dbReference type="InterPro" id="IPR037185">
    <property type="entry name" value="EmrE-like"/>
</dbReference>
<comment type="caution">
    <text evidence="8">The sequence shown here is derived from an EMBL/GenBank/DDBJ whole genome shotgun (WGS) entry which is preliminary data.</text>
</comment>
<evidence type="ECO:0000313" key="9">
    <source>
        <dbReference type="Proteomes" id="UP001242480"/>
    </source>
</evidence>
<feature type="domain" description="EamA" evidence="7">
    <location>
        <begin position="6"/>
        <end position="130"/>
    </location>
</feature>
<keyword evidence="5 6" id="KW-0472">Membrane</keyword>
<feature type="transmembrane region" description="Helical" evidence="6">
    <location>
        <begin position="257"/>
        <end position="275"/>
    </location>
</feature>
<evidence type="ECO:0000256" key="3">
    <source>
        <dbReference type="ARBA" id="ARBA00022692"/>
    </source>
</evidence>
<keyword evidence="4 6" id="KW-1133">Transmembrane helix</keyword>
<feature type="transmembrane region" description="Helical" evidence="6">
    <location>
        <begin position="175"/>
        <end position="195"/>
    </location>
</feature>
<keyword evidence="3 6" id="KW-0812">Transmembrane</keyword>
<comment type="subcellular location">
    <subcellularLocation>
        <location evidence="1">Membrane</location>
        <topology evidence="1">Multi-pass membrane protein</topology>
    </subcellularLocation>
</comment>
<evidence type="ECO:0000313" key="8">
    <source>
        <dbReference type="EMBL" id="MDQ0472753.1"/>
    </source>
</evidence>
<evidence type="ECO:0000256" key="5">
    <source>
        <dbReference type="ARBA" id="ARBA00023136"/>
    </source>
</evidence>
<feature type="transmembrane region" description="Helical" evidence="6">
    <location>
        <begin position="63"/>
        <end position="82"/>
    </location>
</feature>
<dbReference type="Proteomes" id="UP001242480">
    <property type="component" value="Unassembled WGS sequence"/>
</dbReference>
<protein>
    <submittedName>
        <fullName evidence="8">S-adenosylmethionine uptake transporter</fullName>
    </submittedName>
</protein>
<evidence type="ECO:0000256" key="1">
    <source>
        <dbReference type="ARBA" id="ARBA00004141"/>
    </source>
</evidence>
<feature type="transmembrane region" description="Helical" evidence="6">
    <location>
        <begin position="201"/>
        <end position="222"/>
    </location>
</feature>
<keyword evidence="9" id="KW-1185">Reference proteome</keyword>
<feature type="transmembrane region" description="Helical" evidence="6">
    <location>
        <begin position="234"/>
        <end position="251"/>
    </location>
</feature>
<feature type="domain" description="EamA" evidence="7">
    <location>
        <begin position="144"/>
        <end position="272"/>
    </location>
</feature>
<feature type="transmembrane region" description="Helical" evidence="6">
    <location>
        <begin position="114"/>
        <end position="132"/>
    </location>
</feature>
<proteinExistence type="inferred from homology"/>
<organism evidence="8 9">
    <name type="scientific">Labrys wisconsinensis</name>
    <dbReference type="NCBI Taxonomy" id="425677"/>
    <lineage>
        <taxon>Bacteria</taxon>
        <taxon>Pseudomonadati</taxon>
        <taxon>Pseudomonadota</taxon>
        <taxon>Alphaproteobacteria</taxon>
        <taxon>Hyphomicrobiales</taxon>
        <taxon>Xanthobacteraceae</taxon>
        <taxon>Labrys</taxon>
    </lineage>
</organism>
<dbReference type="EMBL" id="JAUSVX010000013">
    <property type="protein sequence ID" value="MDQ0472753.1"/>
    <property type="molecule type" value="Genomic_DNA"/>
</dbReference>
<dbReference type="Gene3D" id="1.10.3730.20">
    <property type="match status" value="1"/>
</dbReference>
<sequence length="281" mass="29727">MMVAGLGVAIMSCMDALMKLVTATYPIGQVVGLRYGFGALFAVIAFLALGGATPGWPAVRRNLWRAVVVLCTATCFFVAIARLPLAEAIALTFMAPLLMALLGRLILKEPVAPRAMVALAVGLVGVIVIARGQESGASHAFDPIGLVAALACAFFYALSMVLMRQQSAKDSTMTIVVLSNAWAMLLALPVMAVQWQPLTRAHLMVFVIAGLLGTCGHLCLAWAYSRAHAGKLGILEYSAFLWAVTFGFLFFSEIPTLWTIAGAVMIMIACLFGATGKAKVA</sequence>
<evidence type="ECO:0000256" key="6">
    <source>
        <dbReference type="SAM" id="Phobius"/>
    </source>
</evidence>
<evidence type="ECO:0000256" key="2">
    <source>
        <dbReference type="ARBA" id="ARBA00009853"/>
    </source>
</evidence>
<feature type="transmembrane region" description="Helical" evidence="6">
    <location>
        <begin position="88"/>
        <end position="107"/>
    </location>
</feature>
<evidence type="ECO:0000256" key="4">
    <source>
        <dbReference type="ARBA" id="ARBA00022989"/>
    </source>
</evidence>
<dbReference type="Pfam" id="PF00892">
    <property type="entry name" value="EamA"/>
    <property type="match status" value="2"/>
</dbReference>
<dbReference type="SUPFAM" id="SSF103481">
    <property type="entry name" value="Multidrug resistance efflux transporter EmrE"/>
    <property type="match status" value="2"/>
</dbReference>